<dbReference type="Gene3D" id="1.10.630.10">
    <property type="entry name" value="Cytochrome P450"/>
    <property type="match status" value="1"/>
</dbReference>
<name>A0A0V8JIV8_9BACI</name>
<dbReference type="AlphaFoldDB" id="A0A0V8JIV8"/>
<organism evidence="1 2">
    <name type="scientific">Priestia veravalensis</name>
    <dbReference type="NCBI Taxonomy" id="1414648"/>
    <lineage>
        <taxon>Bacteria</taxon>
        <taxon>Bacillati</taxon>
        <taxon>Bacillota</taxon>
        <taxon>Bacilli</taxon>
        <taxon>Bacillales</taxon>
        <taxon>Bacillaceae</taxon>
        <taxon>Priestia</taxon>
    </lineage>
</organism>
<dbReference type="RefSeq" id="WP_025909156.1">
    <property type="nucleotide sequence ID" value="NZ_KQ758681.1"/>
</dbReference>
<sequence length="416" mass="48243">MKGIQGPSTYRMTGHLKDFQENPLLFLRHLSEYGEATSFRLGHRRCYLTTNPQMVKDIVFTNANSFVDVGIKNVVRTLQVHDLYEFNFSTGVPKVKGSFVKKHFSTFRIEHRTIVQSHISLWESGDLKVFNEEVQDLALCLLAHSFFGVANKHDLTGHLRKLAELRTKRHQPSMIKVPIPKLGKRNPIEAHAIAGVFSCLQSLYNHRSTCEQNNVYNVLDNESEGDILQRFFITYDLIRNACSWLMYTFCEHQDILRHIQLLKGQEQDEYMRMVILESLRLYPPIWLFGKQAVEAVQVDNYLFKKNETIFISPYSLHRNEAYFLEPNEFLPERFCLDLNVDIPQHLYLPFGMIAETEAQVEYVMTMVKAITLPLVTSFNIKKVRSIIHPKGEILLEMKEPFSIVVTKDKSPIVTSL</sequence>
<protein>
    <recommendedName>
        <fullName evidence="3">Cytochrome P450</fullName>
    </recommendedName>
</protein>
<proteinExistence type="predicted"/>
<evidence type="ECO:0000313" key="2">
    <source>
        <dbReference type="Proteomes" id="UP000053681"/>
    </source>
</evidence>
<dbReference type="InterPro" id="IPR036396">
    <property type="entry name" value="Cyt_P450_sf"/>
</dbReference>
<dbReference type="GO" id="GO:0020037">
    <property type="term" value="F:heme binding"/>
    <property type="evidence" value="ECO:0007669"/>
    <property type="project" value="InterPro"/>
</dbReference>
<gene>
    <name evidence="1" type="ORF">AS180_16730</name>
</gene>
<accession>A0A0V8JIV8</accession>
<dbReference type="GO" id="GO:0004497">
    <property type="term" value="F:monooxygenase activity"/>
    <property type="evidence" value="ECO:0007669"/>
    <property type="project" value="InterPro"/>
</dbReference>
<dbReference type="InterPro" id="IPR001128">
    <property type="entry name" value="Cyt_P450"/>
</dbReference>
<keyword evidence="2" id="KW-1185">Reference proteome</keyword>
<dbReference type="GO" id="GO:0005506">
    <property type="term" value="F:iron ion binding"/>
    <property type="evidence" value="ECO:0007669"/>
    <property type="project" value="InterPro"/>
</dbReference>
<dbReference type="GO" id="GO:0016705">
    <property type="term" value="F:oxidoreductase activity, acting on paired donors, with incorporation or reduction of molecular oxygen"/>
    <property type="evidence" value="ECO:0007669"/>
    <property type="project" value="InterPro"/>
</dbReference>
<dbReference type="EMBL" id="LNQP01000066">
    <property type="protein sequence ID" value="KSU86797.1"/>
    <property type="molecule type" value="Genomic_DNA"/>
</dbReference>
<comment type="caution">
    <text evidence="1">The sequence shown here is derived from an EMBL/GenBank/DDBJ whole genome shotgun (WGS) entry which is preliminary data.</text>
</comment>
<dbReference type="Pfam" id="PF00067">
    <property type="entry name" value="p450"/>
    <property type="match status" value="1"/>
</dbReference>
<dbReference type="SUPFAM" id="SSF48264">
    <property type="entry name" value="Cytochrome P450"/>
    <property type="match status" value="1"/>
</dbReference>
<dbReference type="Proteomes" id="UP000053681">
    <property type="component" value="Unassembled WGS sequence"/>
</dbReference>
<evidence type="ECO:0008006" key="3">
    <source>
        <dbReference type="Google" id="ProtNLM"/>
    </source>
</evidence>
<dbReference type="PANTHER" id="PTHR24281">
    <property type="entry name" value="STEROID 21-HYDROXYLASE-RELATED"/>
    <property type="match status" value="1"/>
</dbReference>
<reference evidence="1 2" key="1">
    <citation type="submission" date="2015-11" db="EMBL/GenBank/DDBJ databases">
        <title>Bacillus caseinolyticus sp nov.</title>
        <authorList>
            <person name="Dastager S.G."/>
            <person name="Mawlankar R."/>
        </authorList>
    </citation>
    <scope>NUCLEOTIDE SEQUENCE [LARGE SCALE GENOMIC DNA]</scope>
    <source>
        <strain evidence="1 2">SGD-V-76</strain>
    </source>
</reference>
<evidence type="ECO:0000313" key="1">
    <source>
        <dbReference type="EMBL" id="KSU86797.1"/>
    </source>
</evidence>